<dbReference type="InterPro" id="IPR001940">
    <property type="entry name" value="Peptidase_S1C"/>
</dbReference>
<dbReference type="SMART" id="SM00228">
    <property type="entry name" value="PDZ"/>
    <property type="match status" value="1"/>
</dbReference>
<feature type="compositionally biased region" description="Low complexity" evidence="3">
    <location>
        <begin position="353"/>
        <end position="363"/>
    </location>
</feature>
<dbReference type="PANTHER" id="PTHR43343">
    <property type="entry name" value="PEPTIDASE S12"/>
    <property type="match status" value="1"/>
</dbReference>
<gene>
    <name evidence="6" type="ORF">OJ997_19000</name>
</gene>
<keyword evidence="7" id="KW-1185">Reference proteome</keyword>
<dbReference type="InterPro" id="IPR009003">
    <property type="entry name" value="Peptidase_S1_PA"/>
</dbReference>
<reference evidence="6" key="1">
    <citation type="submission" date="2022-10" db="EMBL/GenBank/DDBJ databases">
        <title>The WGS of Solirubrobacter phytolaccae KCTC 29190.</title>
        <authorList>
            <person name="Jiang Z."/>
        </authorList>
    </citation>
    <scope>NUCLEOTIDE SEQUENCE</scope>
    <source>
        <strain evidence="6">KCTC 29190</strain>
    </source>
</reference>
<keyword evidence="4" id="KW-0732">Signal</keyword>
<feature type="chain" id="PRO_5040868016" evidence="4">
    <location>
        <begin position="25"/>
        <end position="371"/>
    </location>
</feature>
<dbReference type="RefSeq" id="WP_270026769.1">
    <property type="nucleotide sequence ID" value="NZ_JAPDDP010000035.1"/>
</dbReference>
<feature type="signal peptide" evidence="4">
    <location>
        <begin position="1"/>
        <end position="24"/>
    </location>
</feature>
<accession>A0A9X3S8N1</accession>
<dbReference type="AlphaFoldDB" id="A0A9X3S8N1"/>
<feature type="domain" description="PDZ" evidence="5">
    <location>
        <begin position="248"/>
        <end position="332"/>
    </location>
</feature>
<feature type="region of interest" description="Disordered" evidence="3">
    <location>
        <begin position="334"/>
        <end position="371"/>
    </location>
</feature>
<evidence type="ECO:0000313" key="6">
    <source>
        <dbReference type="EMBL" id="MDA0182404.1"/>
    </source>
</evidence>
<evidence type="ECO:0000256" key="4">
    <source>
        <dbReference type="SAM" id="SignalP"/>
    </source>
</evidence>
<sequence>MKLVKPLLPLAAAAVIGGGAGAVATTALHDDSPSVRTVATTRTVAATTSDSSTALSPHDVYQSAKDSVAYITTGSGTGSGFVVSNDGYLVTNAHVIEGANGQIKAKIGDGKTLDAKLVGEDASTDLALLKVTASNLKPLQLADSSGVEVGDDAYAIGNPFGLDRTLTVGVVSALQREISSPNGFSIDDVIQTDAAINPGNSGGPLFNAAGQVIGVNSQIESTGSSSSGGQAGNVGIGFAIPSNTVKTVVEQLRASGKVSHAYLGVQSGDAQGAGAQVGAVTAGGPAATGGLQVGDVITSLGGKAVEDSSSLSSLVDEHKAGDSVEVQITRSGKQQTLTVKLGERPTTTTSSAQEEQQQQPQEEVPGFGGGW</sequence>
<dbReference type="InterPro" id="IPR051201">
    <property type="entry name" value="Chloro_Bact_Ser_Proteases"/>
</dbReference>
<dbReference type="Proteomes" id="UP001147653">
    <property type="component" value="Unassembled WGS sequence"/>
</dbReference>
<dbReference type="InterPro" id="IPR001478">
    <property type="entry name" value="PDZ"/>
</dbReference>
<evidence type="ECO:0000259" key="5">
    <source>
        <dbReference type="PROSITE" id="PS50106"/>
    </source>
</evidence>
<dbReference type="GO" id="GO:0006508">
    <property type="term" value="P:proteolysis"/>
    <property type="evidence" value="ECO:0007669"/>
    <property type="project" value="UniProtKB-KW"/>
</dbReference>
<name>A0A9X3S8N1_9ACTN</name>
<keyword evidence="2" id="KW-0378">Hydrolase</keyword>
<evidence type="ECO:0000256" key="1">
    <source>
        <dbReference type="ARBA" id="ARBA00022670"/>
    </source>
</evidence>
<dbReference type="PROSITE" id="PS50106">
    <property type="entry name" value="PDZ"/>
    <property type="match status" value="1"/>
</dbReference>
<keyword evidence="1" id="KW-0645">Protease</keyword>
<dbReference type="SUPFAM" id="SSF50494">
    <property type="entry name" value="Trypsin-like serine proteases"/>
    <property type="match status" value="1"/>
</dbReference>
<dbReference type="PANTHER" id="PTHR43343:SF3">
    <property type="entry name" value="PROTEASE DO-LIKE 8, CHLOROPLASTIC"/>
    <property type="match status" value="1"/>
</dbReference>
<dbReference type="SUPFAM" id="SSF50156">
    <property type="entry name" value="PDZ domain-like"/>
    <property type="match status" value="1"/>
</dbReference>
<dbReference type="Gene3D" id="2.30.42.10">
    <property type="match status" value="1"/>
</dbReference>
<organism evidence="6 7">
    <name type="scientific">Solirubrobacter phytolaccae</name>
    <dbReference type="NCBI Taxonomy" id="1404360"/>
    <lineage>
        <taxon>Bacteria</taxon>
        <taxon>Bacillati</taxon>
        <taxon>Actinomycetota</taxon>
        <taxon>Thermoleophilia</taxon>
        <taxon>Solirubrobacterales</taxon>
        <taxon>Solirubrobacteraceae</taxon>
        <taxon>Solirubrobacter</taxon>
    </lineage>
</organism>
<dbReference type="Gene3D" id="2.40.10.120">
    <property type="match status" value="1"/>
</dbReference>
<proteinExistence type="predicted"/>
<dbReference type="PRINTS" id="PR00834">
    <property type="entry name" value="PROTEASES2C"/>
</dbReference>
<dbReference type="InterPro" id="IPR036034">
    <property type="entry name" value="PDZ_sf"/>
</dbReference>
<dbReference type="GO" id="GO:0004252">
    <property type="term" value="F:serine-type endopeptidase activity"/>
    <property type="evidence" value="ECO:0007669"/>
    <property type="project" value="InterPro"/>
</dbReference>
<evidence type="ECO:0000313" key="7">
    <source>
        <dbReference type="Proteomes" id="UP001147653"/>
    </source>
</evidence>
<comment type="caution">
    <text evidence="6">The sequence shown here is derived from an EMBL/GenBank/DDBJ whole genome shotgun (WGS) entry which is preliminary data.</text>
</comment>
<evidence type="ECO:0000256" key="2">
    <source>
        <dbReference type="ARBA" id="ARBA00022801"/>
    </source>
</evidence>
<dbReference type="Pfam" id="PF13365">
    <property type="entry name" value="Trypsin_2"/>
    <property type="match status" value="1"/>
</dbReference>
<dbReference type="Pfam" id="PF13180">
    <property type="entry name" value="PDZ_2"/>
    <property type="match status" value="1"/>
</dbReference>
<dbReference type="EMBL" id="JAPDDP010000035">
    <property type="protein sequence ID" value="MDA0182404.1"/>
    <property type="molecule type" value="Genomic_DNA"/>
</dbReference>
<evidence type="ECO:0000256" key="3">
    <source>
        <dbReference type="SAM" id="MobiDB-lite"/>
    </source>
</evidence>
<protein>
    <submittedName>
        <fullName evidence="6">Trypsin-like peptidase domain-containing protein</fullName>
    </submittedName>
</protein>